<organism evidence="1 2">
    <name type="scientific">Streptomyces aureus</name>
    <dbReference type="NCBI Taxonomy" id="193461"/>
    <lineage>
        <taxon>Bacteria</taxon>
        <taxon>Bacillati</taxon>
        <taxon>Actinomycetota</taxon>
        <taxon>Actinomycetes</taxon>
        <taxon>Kitasatosporales</taxon>
        <taxon>Streptomycetaceae</taxon>
        <taxon>Streptomyces</taxon>
    </lineage>
</organism>
<proteinExistence type="predicted"/>
<dbReference type="EMBL" id="JBGOSP010000033">
    <property type="protein sequence ID" value="MFA3842121.1"/>
    <property type="molecule type" value="Genomic_DNA"/>
</dbReference>
<dbReference type="RefSeq" id="WP_372566169.1">
    <property type="nucleotide sequence ID" value="NZ_JBGOSP010000033.1"/>
</dbReference>
<protein>
    <submittedName>
        <fullName evidence="1">Uncharacterized protein</fullName>
    </submittedName>
</protein>
<name>A0ABV4SUK5_9ACTN</name>
<keyword evidence="2" id="KW-1185">Reference proteome</keyword>
<dbReference type="Proteomes" id="UP001571476">
    <property type="component" value="Unassembled WGS sequence"/>
</dbReference>
<gene>
    <name evidence="1" type="ORF">ACEG43_39025</name>
</gene>
<comment type="caution">
    <text evidence="1">The sequence shown here is derived from an EMBL/GenBank/DDBJ whole genome shotgun (WGS) entry which is preliminary data.</text>
</comment>
<reference evidence="1 2" key="1">
    <citation type="submission" date="2024-08" db="EMBL/GenBank/DDBJ databases">
        <title>Genome sequence of Streptomyces aureus CACIA-1.46HGO.</title>
        <authorList>
            <person name="Evangelista-Martinez Z."/>
        </authorList>
    </citation>
    <scope>NUCLEOTIDE SEQUENCE [LARGE SCALE GENOMIC DNA]</scope>
    <source>
        <strain evidence="1 2">CACIA-1.46HGO</strain>
    </source>
</reference>
<evidence type="ECO:0000313" key="1">
    <source>
        <dbReference type="EMBL" id="MFA3842121.1"/>
    </source>
</evidence>
<evidence type="ECO:0000313" key="2">
    <source>
        <dbReference type="Proteomes" id="UP001571476"/>
    </source>
</evidence>
<sequence length="75" mass="8019">MTTPNLSPGPDKPVRIVRDECGELVTRLSEFTAAQAVLTGLLARGKSLPMRLALVQLGRVHGPSSTHLSERGKLS</sequence>
<accession>A0ABV4SUK5</accession>